<reference evidence="2" key="1">
    <citation type="submission" date="2016-10" db="EMBL/GenBank/DDBJ databases">
        <title>Sequence of Gallionella enrichment culture.</title>
        <authorList>
            <person name="Poehlein A."/>
            <person name="Muehling M."/>
            <person name="Daniel R."/>
        </authorList>
    </citation>
    <scope>NUCLEOTIDE SEQUENCE</scope>
</reference>
<feature type="domain" description="Bacterial bifunctional deaminase-reductase C-terminal" evidence="1">
    <location>
        <begin position="2"/>
        <end position="178"/>
    </location>
</feature>
<dbReference type="AlphaFoldDB" id="A0A1J5TYM9"/>
<evidence type="ECO:0000259" key="1">
    <source>
        <dbReference type="Pfam" id="PF01872"/>
    </source>
</evidence>
<evidence type="ECO:0000313" key="2">
    <source>
        <dbReference type="EMBL" id="OIR17150.1"/>
    </source>
</evidence>
<comment type="caution">
    <text evidence="2">The sequence shown here is derived from an EMBL/GenBank/DDBJ whole genome shotgun (WGS) entry which is preliminary data.</text>
</comment>
<protein>
    <recommendedName>
        <fullName evidence="1">Bacterial bifunctional deaminase-reductase C-terminal domain-containing protein</fullName>
    </recommendedName>
</protein>
<dbReference type="GO" id="GO:0008703">
    <property type="term" value="F:5-amino-6-(5-phosphoribosylamino)uracil reductase activity"/>
    <property type="evidence" value="ECO:0007669"/>
    <property type="project" value="InterPro"/>
</dbReference>
<sequence>MRKIIVLEFVTIDGVMQAPGGPEEDPTAKFEFGGWQAPFMEDEATAAFTGPALKADVEFLLGGYTFEIWSTYWPKHGDFWPFINDNMKYVLSTTKRETDWQNTTFLRNVEDIKKLKESDGPDLHVWGSSKLVQLLLANDLVDELCLMTYPIILGQGKKLFADGATPRTFTLTESHVGKTGAIAARYTRAGEVQTGTIGE</sequence>
<dbReference type="EMBL" id="MLJW01000005">
    <property type="protein sequence ID" value="OIR17150.1"/>
    <property type="molecule type" value="Genomic_DNA"/>
</dbReference>
<dbReference type="InterPro" id="IPR024072">
    <property type="entry name" value="DHFR-like_dom_sf"/>
</dbReference>
<dbReference type="InterPro" id="IPR002734">
    <property type="entry name" value="RibDG_C"/>
</dbReference>
<dbReference type="Pfam" id="PF01872">
    <property type="entry name" value="RibD_C"/>
    <property type="match status" value="1"/>
</dbReference>
<proteinExistence type="predicted"/>
<dbReference type="PANTHER" id="PTHR38011:SF2">
    <property type="entry name" value="BIFUNCTIONAL DEAMINASE-REDUCTASE DOMAIN PROTEIN"/>
    <property type="match status" value="1"/>
</dbReference>
<gene>
    <name evidence="2" type="ORF">GALL_21710</name>
</gene>
<dbReference type="InterPro" id="IPR050765">
    <property type="entry name" value="Riboflavin_Biosynth_HTPR"/>
</dbReference>
<dbReference type="Gene3D" id="3.40.430.10">
    <property type="entry name" value="Dihydrofolate Reductase, subunit A"/>
    <property type="match status" value="1"/>
</dbReference>
<dbReference type="SUPFAM" id="SSF53597">
    <property type="entry name" value="Dihydrofolate reductase-like"/>
    <property type="match status" value="1"/>
</dbReference>
<dbReference type="PANTHER" id="PTHR38011">
    <property type="entry name" value="DIHYDROFOLATE REDUCTASE FAMILY PROTEIN (AFU_ORTHOLOGUE AFUA_8G06820)"/>
    <property type="match status" value="1"/>
</dbReference>
<name>A0A1J5TYM9_9ZZZZ</name>
<dbReference type="GO" id="GO:0009231">
    <property type="term" value="P:riboflavin biosynthetic process"/>
    <property type="evidence" value="ECO:0007669"/>
    <property type="project" value="InterPro"/>
</dbReference>
<accession>A0A1J5TYM9</accession>
<organism evidence="2">
    <name type="scientific">mine drainage metagenome</name>
    <dbReference type="NCBI Taxonomy" id="410659"/>
    <lineage>
        <taxon>unclassified sequences</taxon>
        <taxon>metagenomes</taxon>
        <taxon>ecological metagenomes</taxon>
    </lineage>
</organism>